<dbReference type="EMBL" id="CALSDN010000009">
    <property type="protein sequence ID" value="CAH6722399.1"/>
    <property type="molecule type" value="Genomic_DNA"/>
</dbReference>
<sequence>MIEDITPSHPNFDRSGLTDIQFIEQLMFEIRELKSTIERKDLLIKSLQGNLNVDHSISHKKSWDRLSDKKAESNSEERSLKEKEAKDLKEKKEREAKELLLKEKQAKEARAREAKEKEAKEKEEKEKEAKEKEVKEKQAREKEAQEKEARERELREKEALELKEREARDQEAKENEIKAQETRSKIQPQEEIPEELQVVPQRSSRRKKLEDNQDKEANKLNKIEESSHQTIPGREESEESVSNRSSVYSDEKMDTQDNTNTTIEVSINSTLDDTDIENESKSVLTTLKTNETLMMHKNPSNSSFQSYKSRIKLPVHLQSQQDFHDNTSTVSSHASEAKSIEALSRNNSHHNDSVLSPQTSRQNLSPQSSRVNNHPSSSEAFKRASSPTPSNIQTPPLPSDPPKIPLPVSPDDAKSILSPKGLTHSRTLKDLNINNLTLPGNNYPSNNSNSTINTSNNNLNTLRSPAVVHQDYDIPIPQTPEGFYNKDINESISNISSPAQTNYSQSPAHFNQGFYDDSIRTPITNDFSQDSFKREPSNYSGSHSNLNPSSYSQNQPNQPYSNNNRSNMSFNDDESLFIKPEDFQTITINIISTISVGNIQHQMKKLDDVYITISVNDRQSGKEMWRIRKSYPQLVAFDNEIRPVVEYFGLPVLPDKSLFFSTTPNKIDLRKNGLQNYFNTLFVMPHIPHLILFRICKYLSLDFVNPLDDFKSGSRKEGYLVRKYKGLGTNWKVRWCQVDGPMLEIYDFPGGNLVESINLVNCQIGRQSNDTIAEDKGYRHAFLIMETVKSKLSSSMPKHFFCAESDEERDDWVEILIDSTNNDTSSNASIVEDSKSFNGSVDKNLDKSFASNESKYDEEMLKSPGDDRKVSKKRSIFPFRKNNNSNNNIASNQIFDATNIVDSELNNTITSPQHSEEIQHYLDKMGLDDTSTKSIFGRELSKVYEISHHEFLGKQIPSIIYRCVEFLLRTGAIFEEGIFRLSGSASMIRQLKDSYNKNFDIDLFACELKPDIHTVAGLFKTYLRELPQPIITEKLMNELRHIIMNRGGNSNNSATALILKEYIKRLDKIHYDTTFIIIKFLKEIINNCNVNKMNLRNVCIVFVPTLNISLDILSLLLIDFHCIFENQDPVPDNQREIIELNIPNF</sequence>
<accession>A0ACA9YCH9</accession>
<gene>
    <name evidence="1" type="ORF">CLIB1444_09S02718</name>
</gene>
<proteinExistence type="predicted"/>
<reference evidence="1" key="1">
    <citation type="submission" date="2022-06" db="EMBL/GenBank/DDBJ databases">
        <authorList>
            <person name="Legras J.-L."/>
            <person name="Devillers H."/>
            <person name="Grondin C."/>
        </authorList>
    </citation>
    <scope>NUCLEOTIDE SEQUENCE</scope>
    <source>
        <strain evidence="1">CLIB 1444</strain>
    </source>
</reference>
<evidence type="ECO:0000313" key="2">
    <source>
        <dbReference type="Proteomes" id="UP001152531"/>
    </source>
</evidence>
<dbReference type="Proteomes" id="UP001152531">
    <property type="component" value="Unassembled WGS sequence"/>
</dbReference>
<keyword evidence="2" id="KW-1185">Reference proteome</keyword>
<evidence type="ECO:0000313" key="1">
    <source>
        <dbReference type="EMBL" id="CAH6722399.1"/>
    </source>
</evidence>
<comment type="caution">
    <text evidence="1">The sequence shown here is derived from an EMBL/GenBank/DDBJ whole genome shotgun (WGS) entry which is preliminary data.</text>
</comment>
<name>A0ACA9YCH9_9ASCO</name>
<organism evidence="1 2">
    <name type="scientific">[Candida] jaroonii</name>
    <dbReference type="NCBI Taxonomy" id="467808"/>
    <lineage>
        <taxon>Eukaryota</taxon>
        <taxon>Fungi</taxon>
        <taxon>Dikarya</taxon>
        <taxon>Ascomycota</taxon>
        <taxon>Saccharomycotina</taxon>
        <taxon>Pichiomycetes</taxon>
        <taxon>Debaryomycetaceae</taxon>
        <taxon>Yamadazyma</taxon>
    </lineage>
</organism>
<protein>
    <submittedName>
        <fullName evidence="1">GTPase-activating protein Bem3p</fullName>
    </submittedName>
</protein>